<organism evidence="2 3">
    <name type="scientific">Dryococelus australis</name>
    <dbReference type="NCBI Taxonomy" id="614101"/>
    <lineage>
        <taxon>Eukaryota</taxon>
        <taxon>Metazoa</taxon>
        <taxon>Ecdysozoa</taxon>
        <taxon>Arthropoda</taxon>
        <taxon>Hexapoda</taxon>
        <taxon>Insecta</taxon>
        <taxon>Pterygota</taxon>
        <taxon>Neoptera</taxon>
        <taxon>Polyneoptera</taxon>
        <taxon>Phasmatodea</taxon>
        <taxon>Verophasmatodea</taxon>
        <taxon>Anareolatae</taxon>
        <taxon>Phasmatidae</taxon>
        <taxon>Eurycanthinae</taxon>
        <taxon>Dryococelus</taxon>
    </lineage>
</organism>
<keyword evidence="3" id="KW-1185">Reference proteome</keyword>
<accession>A0ABQ9HGA3</accession>
<gene>
    <name evidence="2" type="ORF">PR048_015192</name>
</gene>
<dbReference type="Gene3D" id="2.30.42.10">
    <property type="match status" value="1"/>
</dbReference>
<evidence type="ECO:0000313" key="3">
    <source>
        <dbReference type="Proteomes" id="UP001159363"/>
    </source>
</evidence>
<comment type="caution">
    <text evidence="2">The sequence shown here is derived from an EMBL/GenBank/DDBJ whole genome shotgun (WGS) entry which is preliminary data.</text>
</comment>
<evidence type="ECO:0000256" key="1">
    <source>
        <dbReference type="SAM" id="MobiDB-lite"/>
    </source>
</evidence>
<evidence type="ECO:0008006" key="4">
    <source>
        <dbReference type="Google" id="ProtNLM"/>
    </source>
</evidence>
<reference evidence="2 3" key="1">
    <citation type="submission" date="2023-02" db="EMBL/GenBank/DDBJ databases">
        <title>LHISI_Scaffold_Assembly.</title>
        <authorList>
            <person name="Stuart O.P."/>
            <person name="Cleave R."/>
            <person name="Magrath M.J.L."/>
            <person name="Mikheyev A.S."/>
        </authorList>
    </citation>
    <scope>NUCLEOTIDE SEQUENCE [LARGE SCALE GENOMIC DNA]</scope>
    <source>
        <strain evidence="2">Daus_M_001</strain>
        <tissue evidence="2">Leg muscle</tissue>
    </source>
</reference>
<dbReference type="Proteomes" id="UP001159363">
    <property type="component" value="Chromosome 4"/>
</dbReference>
<dbReference type="EMBL" id="JARBHB010000005">
    <property type="protein sequence ID" value="KAJ8883349.1"/>
    <property type="molecule type" value="Genomic_DNA"/>
</dbReference>
<proteinExistence type="predicted"/>
<name>A0ABQ9HGA3_9NEOP</name>
<feature type="compositionally biased region" description="Low complexity" evidence="1">
    <location>
        <begin position="77"/>
        <end position="94"/>
    </location>
</feature>
<dbReference type="InterPro" id="IPR036034">
    <property type="entry name" value="PDZ_sf"/>
</dbReference>
<feature type="compositionally biased region" description="Basic and acidic residues" evidence="1">
    <location>
        <begin position="56"/>
        <end position="71"/>
    </location>
</feature>
<protein>
    <recommendedName>
        <fullName evidence="4">PDZ domain-containing protein</fullName>
    </recommendedName>
</protein>
<sequence length="176" mass="19344">MLHFSSPFIHKEEIHKEEVQKEESVPEVSGLEESRTDRSAEVVCVASAKEEDSDSERDHVGGVEQTQERLGYEPSIDSEATVSDSAAASSSGQGEDSEASPGVDAMTVTRTDKQQPSSVLLAKHWGPERTVEILREPNCSLGISIVGGKVSDELTTVAHFHHKQIQHYFYAYIFSL</sequence>
<feature type="compositionally biased region" description="Basic and acidic residues" evidence="1">
    <location>
        <begin position="9"/>
        <end position="24"/>
    </location>
</feature>
<feature type="region of interest" description="Disordered" evidence="1">
    <location>
        <begin position="1"/>
        <end position="119"/>
    </location>
</feature>
<evidence type="ECO:0000313" key="2">
    <source>
        <dbReference type="EMBL" id="KAJ8883349.1"/>
    </source>
</evidence>